<dbReference type="SUPFAM" id="SSF88659">
    <property type="entry name" value="Sigma3 and sigma4 domains of RNA polymerase sigma factors"/>
    <property type="match status" value="1"/>
</dbReference>
<sequence length="189" mass="21886">MFNRLDFSTESGLIKGCLKGDRAAQRHLYERYSGKFLAICMRYLKDREHAEDVMIESFMKIFEKLPQFESKGSFEGWMKRIVVTQALMKLRSSRHLMMEVNLEFESDYQGQNYELTHLEAAELMDLVKSLPVGYRTVFNLYAIEGYAHQEIAEMLGITESTSKSQLNRARTALKEKIASLQPQTKTNHG</sequence>
<dbReference type="KEGG" id="alm:AO498_15385"/>
<dbReference type="Proteomes" id="UP000073816">
    <property type="component" value="Chromosome"/>
</dbReference>
<keyword evidence="4" id="KW-0804">Transcription</keyword>
<dbReference type="GO" id="GO:0006352">
    <property type="term" value="P:DNA-templated transcription initiation"/>
    <property type="evidence" value="ECO:0007669"/>
    <property type="project" value="InterPro"/>
</dbReference>
<proteinExistence type="inferred from homology"/>
<dbReference type="AlphaFoldDB" id="A0A142ERT1"/>
<evidence type="ECO:0000256" key="3">
    <source>
        <dbReference type="ARBA" id="ARBA00023082"/>
    </source>
</evidence>
<keyword evidence="2" id="KW-0805">Transcription regulation</keyword>
<evidence type="ECO:0000313" key="7">
    <source>
        <dbReference type="EMBL" id="AMQ57836.1"/>
    </source>
</evidence>
<dbReference type="NCBIfam" id="TIGR02937">
    <property type="entry name" value="sigma70-ECF"/>
    <property type="match status" value="1"/>
</dbReference>
<dbReference type="PATRIC" id="fig|1727163.4.peg.3230"/>
<reference evidence="8" key="1">
    <citation type="submission" date="2015-09" db="EMBL/GenBank/DDBJ databases">
        <title>Complete sequence of Algoriphagus sp. M8-2.</title>
        <authorList>
            <person name="Shintani M."/>
        </authorList>
    </citation>
    <scope>NUCLEOTIDE SEQUENCE [LARGE SCALE GENOMIC DNA]</scope>
    <source>
        <strain evidence="8">M8-2</strain>
    </source>
</reference>
<dbReference type="InterPro" id="IPR007627">
    <property type="entry name" value="RNA_pol_sigma70_r2"/>
</dbReference>
<organism evidence="7 8">
    <name type="scientific">Algoriphagus sanaruensis</name>
    <dbReference type="NCBI Taxonomy" id="1727163"/>
    <lineage>
        <taxon>Bacteria</taxon>
        <taxon>Pseudomonadati</taxon>
        <taxon>Bacteroidota</taxon>
        <taxon>Cytophagia</taxon>
        <taxon>Cytophagales</taxon>
        <taxon>Cyclobacteriaceae</taxon>
        <taxon>Algoriphagus</taxon>
    </lineage>
</organism>
<dbReference type="PANTHER" id="PTHR43133:SF46">
    <property type="entry name" value="RNA POLYMERASE SIGMA-70 FACTOR ECF SUBFAMILY"/>
    <property type="match status" value="1"/>
</dbReference>
<dbReference type="GO" id="GO:0016987">
    <property type="term" value="F:sigma factor activity"/>
    <property type="evidence" value="ECO:0007669"/>
    <property type="project" value="UniProtKB-KW"/>
</dbReference>
<dbReference type="InterPro" id="IPR014284">
    <property type="entry name" value="RNA_pol_sigma-70_dom"/>
</dbReference>
<keyword evidence="3" id="KW-0731">Sigma factor</keyword>
<keyword evidence="8" id="KW-1185">Reference proteome</keyword>
<feature type="domain" description="RNA polymerase sigma-70 region 2" evidence="5">
    <location>
        <begin position="28"/>
        <end position="94"/>
    </location>
</feature>
<dbReference type="STRING" id="1727163.AO498_15385"/>
<name>A0A142ERT1_9BACT</name>
<dbReference type="Gene3D" id="1.10.1740.10">
    <property type="match status" value="1"/>
</dbReference>
<dbReference type="CDD" id="cd06171">
    <property type="entry name" value="Sigma70_r4"/>
    <property type="match status" value="1"/>
</dbReference>
<dbReference type="InterPro" id="IPR013325">
    <property type="entry name" value="RNA_pol_sigma_r2"/>
</dbReference>
<evidence type="ECO:0000259" key="6">
    <source>
        <dbReference type="Pfam" id="PF08281"/>
    </source>
</evidence>
<comment type="similarity">
    <text evidence="1">Belongs to the sigma-70 factor family. ECF subfamily.</text>
</comment>
<dbReference type="Pfam" id="PF08281">
    <property type="entry name" value="Sigma70_r4_2"/>
    <property type="match status" value="1"/>
</dbReference>
<evidence type="ECO:0000256" key="4">
    <source>
        <dbReference type="ARBA" id="ARBA00023163"/>
    </source>
</evidence>
<dbReference type="PANTHER" id="PTHR43133">
    <property type="entry name" value="RNA POLYMERASE ECF-TYPE SIGMA FACTO"/>
    <property type="match status" value="1"/>
</dbReference>
<dbReference type="OrthoDB" id="941544at2"/>
<dbReference type="GO" id="GO:0003677">
    <property type="term" value="F:DNA binding"/>
    <property type="evidence" value="ECO:0007669"/>
    <property type="project" value="InterPro"/>
</dbReference>
<evidence type="ECO:0000256" key="1">
    <source>
        <dbReference type="ARBA" id="ARBA00010641"/>
    </source>
</evidence>
<dbReference type="InterPro" id="IPR039425">
    <property type="entry name" value="RNA_pol_sigma-70-like"/>
</dbReference>
<evidence type="ECO:0000259" key="5">
    <source>
        <dbReference type="Pfam" id="PF04542"/>
    </source>
</evidence>
<dbReference type="InterPro" id="IPR036388">
    <property type="entry name" value="WH-like_DNA-bd_sf"/>
</dbReference>
<dbReference type="InterPro" id="IPR013324">
    <property type="entry name" value="RNA_pol_sigma_r3/r4-like"/>
</dbReference>
<dbReference type="Gene3D" id="1.10.10.10">
    <property type="entry name" value="Winged helix-like DNA-binding domain superfamily/Winged helix DNA-binding domain"/>
    <property type="match status" value="1"/>
</dbReference>
<evidence type="ECO:0000313" key="8">
    <source>
        <dbReference type="Proteomes" id="UP000073816"/>
    </source>
</evidence>
<dbReference type="EMBL" id="CP012836">
    <property type="protein sequence ID" value="AMQ57836.1"/>
    <property type="molecule type" value="Genomic_DNA"/>
</dbReference>
<reference evidence="7 8" key="2">
    <citation type="journal article" date="2016" name="Genome Announc.">
        <title>Complete Genome Sequence of Algoriphagus sp. Strain M8-2, Isolated from a Brackish Lake.</title>
        <authorList>
            <person name="Muraguchi Y."/>
            <person name="Kushimoto K."/>
            <person name="Ohtsubo Y."/>
            <person name="Suzuki T."/>
            <person name="Dohra H."/>
            <person name="Kimbara K."/>
            <person name="Shintani M."/>
        </authorList>
    </citation>
    <scope>NUCLEOTIDE SEQUENCE [LARGE SCALE GENOMIC DNA]</scope>
    <source>
        <strain evidence="7 8">M8-2</strain>
    </source>
</reference>
<gene>
    <name evidence="7" type="ORF">AO498_15385</name>
</gene>
<protein>
    <submittedName>
        <fullName evidence="7">RNA polymerase subunit sigma-70</fullName>
    </submittedName>
</protein>
<evidence type="ECO:0000256" key="2">
    <source>
        <dbReference type="ARBA" id="ARBA00023015"/>
    </source>
</evidence>
<dbReference type="SUPFAM" id="SSF88946">
    <property type="entry name" value="Sigma2 domain of RNA polymerase sigma factors"/>
    <property type="match status" value="1"/>
</dbReference>
<dbReference type="Pfam" id="PF04542">
    <property type="entry name" value="Sigma70_r2"/>
    <property type="match status" value="1"/>
</dbReference>
<feature type="domain" description="RNA polymerase sigma factor 70 region 4 type 2" evidence="6">
    <location>
        <begin position="122"/>
        <end position="173"/>
    </location>
</feature>
<dbReference type="RefSeq" id="WP_067549647.1">
    <property type="nucleotide sequence ID" value="NZ_CP012836.1"/>
</dbReference>
<accession>A0A142ERT1</accession>
<dbReference type="InterPro" id="IPR013249">
    <property type="entry name" value="RNA_pol_sigma70_r4_t2"/>
</dbReference>